<dbReference type="SMART" id="SM00181">
    <property type="entry name" value="EGF"/>
    <property type="match status" value="1"/>
</dbReference>
<dbReference type="SUPFAM" id="SSF57196">
    <property type="entry name" value="EGF/Laminin"/>
    <property type="match status" value="1"/>
</dbReference>
<dbReference type="InterPro" id="IPR001881">
    <property type="entry name" value="EGF-like_Ca-bd_dom"/>
</dbReference>
<evidence type="ECO:0000256" key="1">
    <source>
        <dbReference type="ARBA" id="ARBA00023157"/>
    </source>
</evidence>
<sequence length="95" mass="10324">CSAKRYFCNNNPCLNGGTCVNLWGSFSCDCPLGFGGQNCGRGEERRETCGTLMLGCRFNREICSFLAMDSVVHDLYLQQAPSNSHSTSGLSIISD</sequence>
<dbReference type="SMART" id="SM00179">
    <property type="entry name" value="EGF_CA"/>
    <property type="match status" value="1"/>
</dbReference>
<keyword evidence="2" id="KW-0245">EGF-like domain</keyword>
<dbReference type="CDD" id="cd00054">
    <property type="entry name" value="EGF_CA"/>
    <property type="match status" value="1"/>
</dbReference>
<dbReference type="Proteomes" id="UP001434883">
    <property type="component" value="Unassembled WGS sequence"/>
</dbReference>
<feature type="non-terminal residue" evidence="4">
    <location>
        <position position="1"/>
    </location>
</feature>
<dbReference type="InterPro" id="IPR000152">
    <property type="entry name" value="EGF-type_Asp/Asn_hydroxyl_site"/>
</dbReference>
<protein>
    <recommendedName>
        <fullName evidence="3">EGF-like domain-containing protein</fullName>
    </recommendedName>
</protein>
<dbReference type="PROSITE" id="PS01186">
    <property type="entry name" value="EGF_2"/>
    <property type="match status" value="1"/>
</dbReference>
<comment type="caution">
    <text evidence="2">Lacks conserved residue(s) required for the propagation of feature annotation.</text>
</comment>
<evidence type="ECO:0000259" key="3">
    <source>
        <dbReference type="PROSITE" id="PS50026"/>
    </source>
</evidence>
<organism evidence="4 5">
    <name type="scientific">Xenoophorus captivus</name>
    <dbReference type="NCBI Taxonomy" id="1517983"/>
    <lineage>
        <taxon>Eukaryota</taxon>
        <taxon>Metazoa</taxon>
        <taxon>Chordata</taxon>
        <taxon>Craniata</taxon>
        <taxon>Vertebrata</taxon>
        <taxon>Euteleostomi</taxon>
        <taxon>Actinopterygii</taxon>
        <taxon>Neopterygii</taxon>
        <taxon>Teleostei</taxon>
        <taxon>Neoteleostei</taxon>
        <taxon>Acanthomorphata</taxon>
        <taxon>Ovalentaria</taxon>
        <taxon>Atherinomorphae</taxon>
        <taxon>Cyprinodontiformes</taxon>
        <taxon>Goodeidae</taxon>
        <taxon>Xenoophorus</taxon>
    </lineage>
</organism>
<dbReference type="PROSITE" id="PS00022">
    <property type="entry name" value="EGF_1"/>
    <property type="match status" value="1"/>
</dbReference>
<proteinExistence type="predicted"/>
<evidence type="ECO:0000256" key="2">
    <source>
        <dbReference type="PROSITE-ProRule" id="PRU00076"/>
    </source>
</evidence>
<gene>
    <name evidence="4" type="ORF">XENOCAPTIV_030376</name>
</gene>
<reference evidence="4 5" key="1">
    <citation type="submission" date="2021-06" db="EMBL/GenBank/DDBJ databases">
        <authorList>
            <person name="Palmer J.M."/>
        </authorList>
    </citation>
    <scope>NUCLEOTIDE SEQUENCE [LARGE SCALE GENOMIC DNA]</scope>
    <source>
        <strain evidence="4 5">XC_2019</strain>
        <tissue evidence="4">Muscle</tissue>
    </source>
</reference>
<keyword evidence="5" id="KW-1185">Reference proteome</keyword>
<name>A0ABV0SC84_9TELE</name>
<feature type="domain" description="EGF-like" evidence="3">
    <location>
        <begin position="4"/>
        <end position="40"/>
    </location>
</feature>
<dbReference type="InterPro" id="IPR000742">
    <property type="entry name" value="EGF"/>
</dbReference>
<dbReference type="PROSITE" id="PS00010">
    <property type="entry name" value="ASX_HYDROXYL"/>
    <property type="match status" value="1"/>
</dbReference>
<keyword evidence="1 2" id="KW-1015">Disulfide bond</keyword>
<dbReference type="Gene3D" id="2.10.25.10">
    <property type="entry name" value="Laminin"/>
    <property type="match status" value="1"/>
</dbReference>
<dbReference type="Pfam" id="PF00008">
    <property type="entry name" value="EGF"/>
    <property type="match status" value="1"/>
</dbReference>
<comment type="caution">
    <text evidence="4">The sequence shown here is derived from an EMBL/GenBank/DDBJ whole genome shotgun (WGS) entry which is preliminary data.</text>
</comment>
<dbReference type="PROSITE" id="PS50026">
    <property type="entry name" value="EGF_3"/>
    <property type="match status" value="1"/>
</dbReference>
<dbReference type="EMBL" id="JAHRIN010076555">
    <property type="protein sequence ID" value="MEQ2218162.1"/>
    <property type="molecule type" value="Genomic_DNA"/>
</dbReference>
<accession>A0ABV0SC84</accession>
<evidence type="ECO:0000313" key="5">
    <source>
        <dbReference type="Proteomes" id="UP001434883"/>
    </source>
</evidence>
<feature type="disulfide bond" evidence="2">
    <location>
        <begin position="30"/>
        <end position="39"/>
    </location>
</feature>
<evidence type="ECO:0000313" key="4">
    <source>
        <dbReference type="EMBL" id="MEQ2218162.1"/>
    </source>
</evidence>